<evidence type="ECO:0000313" key="4">
    <source>
        <dbReference type="Proteomes" id="UP000183257"/>
    </source>
</evidence>
<protein>
    <recommendedName>
        <fullName evidence="2">DUF4369 domain-containing protein</fullName>
    </recommendedName>
</protein>
<keyword evidence="1" id="KW-0732">Signal</keyword>
<evidence type="ECO:0000313" key="3">
    <source>
        <dbReference type="EMBL" id="SFW67459.1"/>
    </source>
</evidence>
<dbReference type="Proteomes" id="UP000183257">
    <property type="component" value="Unassembled WGS sequence"/>
</dbReference>
<evidence type="ECO:0000259" key="2">
    <source>
        <dbReference type="Pfam" id="PF14289"/>
    </source>
</evidence>
<evidence type="ECO:0000256" key="1">
    <source>
        <dbReference type="SAM" id="SignalP"/>
    </source>
</evidence>
<proteinExistence type="predicted"/>
<dbReference type="PROSITE" id="PS00430">
    <property type="entry name" value="TONB_DEPENDENT_REC_1"/>
    <property type="match status" value="1"/>
</dbReference>
<dbReference type="PROSITE" id="PS51257">
    <property type="entry name" value="PROKAR_LIPOPROTEIN"/>
    <property type="match status" value="1"/>
</dbReference>
<dbReference type="AlphaFoldDB" id="A0A1K1R6K2"/>
<dbReference type="EMBL" id="FPIY01000007">
    <property type="protein sequence ID" value="SFW67459.1"/>
    <property type="molecule type" value="Genomic_DNA"/>
</dbReference>
<dbReference type="Pfam" id="PF14289">
    <property type="entry name" value="DUF4369"/>
    <property type="match status" value="1"/>
</dbReference>
<organism evidence="3 4">
    <name type="scientific">Cellulophaga fucicola</name>
    <dbReference type="NCBI Taxonomy" id="76595"/>
    <lineage>
        <taxon>Bacteria</taxon>
        <taxon>Pseudomonadati</taxon>
        <taxon>Bacteroidota</taxon>
        <taxon>Flavobacteriia</taxon>
        <taxon>Flavobacteriales</taxon>
        <taxon>Flavobacteriaceae</taxon>
        <taxon>Cellulophaga</taxon>
    </lineage>
</organism>
<dbReference type="OrthoDB" id="1143206at2"/>
<dbReference type="STRING" id="76595.SAMN05660313_03318"/>
<gene>
    <name evidence="3" type="ORF">SAMN05660313_03318</name>
</gene>
<dbReference type="InterPro" id="IPR010916">
    <property type="entry name" value="TonB_box_CS"/>
</dbReference>
<feature type="signal peptide" evidence="1">
    <location>
        <begin position="1"/>
        <end position="18"/>
    </location>
</feature>
<dbReference type="InterPro" id="IPR025380">
    <property type="entry name" value="DUF4369"/>
</dbReference>
<sequence length="236" mass="26322">MNRFFLLFLLGLSIIACNSTTENTMVVSGNVKGLKKGTLYLQKVNDTVLVTVDSLKIDGDGHFNLSAELESPEIFYLYLDKSDNSEFNDRITFFGVPGNITINTAWNTFALNAKIDGSNAQTKLEEFRKNSSRFNAEALRIAQTAQLPGIQGNEQAIDSLNKLLSKNNLRSYLYALNYSLNHKESYVAPYLALTEVPDVNVKYLDSIYNSLPDSISTSKYGKELKLHISKVKAANK</sequence>
<keyword evidence="4" id="KW-1185">Reference proteome</keyword>
<name>A0A1K1R6K2_9FLAO</name>
<feature type="domain" description="DUF4369" evidence="2">
    <location>
        <begin position="26"/>
        <end position="123"/>
    </location>
</feature>
<accession>A0A1K1R6K2</accession>
<reference evidence="4" key="1">
    <citation type="submission" date="2016-11" db="EMBL/GenBank/DDBJ databases">
        <authorList>
            <person name="Varghese N."/>
            <person name="Submissions S."/>
        </authorList>
    </citation>
    <scope>NUCLEOTIDE SEQUENCE [LARGE SCALE GENOMIC DNA]</scope>
    <source>
        <strain evidence="4">DSM 24786</strain>
    </source>
</reference>
<dbReference type="RefSeq" id="WP_072304925.1">
    <property type="nucleotide sequence ID" value="NZ_FPIY01000007.1"/>
</dbReference>
<feature type="chain" id="PRO_5012317826" description="DUF4369 domain-containing protein" evidence="1">
    <location>
        <begin position="19"/>
        <end position="236"/>
    </location>
</feature>